<feature type="compositionally biased region" description="Low complexity" evidence="9">
    <location>
        <begin position="100"/>
        <end position="113"/>
    </location>
</feature>
<keyword evidence="13" id="KW-1185">Reference proteome</keyword>
<proteinExistence type="inferred from homology"/>
<dbReference type="InterPro" id="IPR011992">
    <property type="entry name" value="EF-hand-dom_pair"/>
</dbReference>
<comment type="cofactor">
    <cofactor evidence="1">
        <name>Mg(2+)</name>
        <dbReference type="ChEBI" id="CHEBI:18420"/>
    </cofactor>
</comment>
<keyword evidence="6" id="KW-0067">ATP-binding</keyword>
<dbReference type="Proteomes" id="UP000000600">
    <property type="component" value="Unassembled WGS sequence"/>
</dbReference>
<dbReference type="EMBL" id="CT867990">
    <property type="protein sequence ID" value="CAK57175.1"/>
    <property type="molecule type" value="Genomic_DNA"/>
</dbReference>
<feature type="region of interest" description="Disordered" evidence="9">
    <location>
        <begin position="77"/>
        <end position="165"/>
    </location>
</feature>
<evidence type="ECO:0000256" key="4">
    <source>
        <dbReference type="ARBA" id="ARBA00022741"/>
    </source>
</evidence>
<dbReference type="SUPFAM" id="SSF56112">
    <property type="entry name" value="Protein kinase-like (PK-like)"/>
    <property type="match status" value="1"/>
</dbReference>
<keyword evidence="3" id="KW-0808">Transferase</keyword>
<dbReference type="InterPro" id="IPR002048">
    <property type="entry name" value="EF_hand_dom"/>
</dbReference>
<evidence type="ECO:0000313" key="12">
    <source>
        <dbReference type="EMBL" id="CAK57175.1"/>
    </source>
</evidence>
<dbReference type="GO" id="GO:0005634">
    <property type="term" value="C:nucleus"/>
    <property type="evidence" value="ECO:0000318"/>
    <property type="project" value="GO_Central"/>
</dbReference>
<feature type="domain" description="Protein kinase" evidence="10">
    <location>
        <begin position="161"/>
        <end position="437"/>
    </location>
</feature>
<feature type="domain" description="EF-hand" evidence="11">
    <location>
        <begin position="479"/>
        <end position="514"/>
    </location>
</feature>
<dbReference type="GO" id="GO:0035556">
    <property type="term" value="P:intracellular signal transduction"/>
    <property type="evidence" value="ECO:0000318"/>
    <property type="project" value="GO_Central"/>
</dbReference>
<evidence type="ECO:0000256" key="9">
    <source>
        <dbReference type="SAM" id="MobiDB-lite"/>
    </source>
</evidence>
<keyword evidence="8" id="KW-0175">Coiled coil</keyword>
<evidence type="ECO:0000259" key="11">
    <source>
        <dbReference type="PROSITE" id="PS50222"/>
    </source>
</evidence>
<organism evidence="12 13">
    <name type="scientific">Paramecium tetraurelia</name>
    <dbReference type="NCBI Taxonomy" id="5888"/>
    <lineage>
        <taxon>Eukaryota</taxon>
        <taxon>Sar</taxon>
        <taxon>Alveolata</taxon>
        <taxon>Ciliophora</taxon>
        <taxon>Intramacronucleata</taxon>
        <taxon>Oligohymenophorea</taxon>
        <taxon>Peniculida</taxon>
        <taxon>Parameciidae</taxon>
        <taxon>Paramecium</taxon>
    </lineage>
</organism>
<dbReference type="Gene3D" id="1.10.510.10">
    <property type="entry name" value="Transferase(Phosphotransferase) domain 1"/>
    <property type="match status" value="1"/>
</dbReference>
<dbReference type="GO" id="GO:0005509">
    <property type="term" value="F:calcium ion binding"/>
    <property type="evidence" value="ECO:0007669"/>
    <property type="project" value="InterPro"/>
</dbReference>
<dbReference type="KEGG" id="ptm:GSPATT00028210001"/>
<gene>
    <name evidence="12" type="ORF">GSPATT00028210001</name>
</gene>
<dbReference type="RefSeq" id="XP_001424573.1">
    <property type="nucleotide sequence ID" value="XM_001424536.1"/>
</dbReference>
<feature type="compositionally biased region" description="Polar residues" evidence="9">
    <location>
        <begin position="121"/>
        <end position="133"/>
    </location>
</feature>
<keyword evidence="4" id="KW-0547">Nucleotide-binding</keyword>
<evidence type="ECO:0000256" key="5">
    <source>
        <dbReference type="ARBA" id="ARBA00022777"/>
    </source>
</evidence>
<dbReference type="InParanoid" id="A0BF58"/>
<dbReference type="InterPro" id="IPR011009">
    <property type="entry name" value="Kinase-like_dom_sf"/>
</dbReference>
<dbReference type="eggNOG" id="KOG0032">
    <property type="taxonomic scope" value="Eukaryota"/>
</dbReference>
<dbReference type="OrthoDB" id="302282at2759"/>
<keyword evidence="2" id="KW-0723">Serine/threonine-protein kinase</keyword>
<reference evidence="12 13" key="1">
    <citation type="journal article" date="2006" name="Nature">
        <title>Global trends of whole-genome duplications revealed by the ciliate Paramecium tetraurelia.</title>
        <authorList>
            <consortium name="Genoscope"/>
            <person name="Aury J.-M."/>
            <person name="Jaillon O."/>
            <person name="Duret L."/>
            <person name="Noel B."/>
            <person name="Jubin C."/>
            <person name="Porcel B.M."/>
            <person name="Segurens B."/>
            <person name="Daubin V."/>
            <person name="Anthouard V."/>
            <person name="Aiach N."/>
            <person name="Arnaiz O."/>
            <person name="Billaut A."/>
            <person name="Beisson J."/>
            <person name="Blanc I."/>
            <person name="Bouhouche K."/>
            <person name="Camara F."/>
            <person name="Duharcourt S."/>
            <person name="Guigo R."/>
            <person name="Gogendeau D."/>
            <person name="Katinka M."/>
            <person name="Keller A.-M."/>
            <person name="Kissmehl R."/>
            <person name="Klotz C."/>
            <person name="Koll F."/>
            <person name="Le Moue A."/>
            <person name="Lepere C."/>
            <person name="Malinsky S."/>
            <person name="Nowacki M."/>
            <person name="Nowak J.K."/>
            <person name="Plattner H."/>
            <person name="Poulain J."/>
            <person name="Ruiz F."/>
            <person name="Serrano V."/>
            <person name="Zagulski M."/>
            <person name="Dessen P."/>
            <person name="Betermier M."/>
            <person name="Weissenbach J."/>
            <person name="Scarpelli C."/>
            <person name="Schachter V."/>
            <person name="Sperling L."/>
            <person name="Meyer E."/>
            <person name="Cohen J."/>
            <person name="Wincker P."/>
        </authorList>
    </citation>
    <scope>NUCLEOTIDE SEQUENCE [LARGE SCALE GENOMIC DNA]</scope>
    <source>
        <strain evidence="12 13">Stock d4-2</strain>
    </source>
</reference>
<dbReference type="SMART" id="SM00220">
    <property type="entry name" value="S_TKc"/>
    <property type="match status" value="1"/>
</dbReference>
<dbReference type="InterPro" id="IPR050205">
    <property type="entry name" value="CDPK_Ser/Thr_kinases"/>
</dbReference>
<dbReference type="Gene3D" id="1.10.238.10">
    <property type="entry name" value="EF-hand"/>
    <property type="match status" value="2"/>
</dbReference>
<feature type="coiled-coil region" evidence="8">
    <location>
        <begin position="553"/>
        <end position="603"/>
    </location>
</feature>
<dbReference type="GO" id="GO:0009931">
    <property type="term" value="F:calcium-dependent protein serine/threonine kinase activity"/>
    <property type="evidence" value="ECO:0000318"/>
    <property type="project" value="GO_Central"/>
</dbReference>
<evidence type="ECO:0000259" key="10">
    <source>
        <dbReference type="PROSITE" id="PS50011"/>
    </source>
</evidence>
<dbReference type="GeneID" id="5010357"/>
<dbReference type="PROSITE" id="PS50011">
    <property type="entry name" value="PROTEIN_KINASE_DOM"/>
    <property type="match status" value="1"/>
</dbReference>
<evidence type="ECO:0000256" key="1">
    <source>
        <dbReference type="ARBA" id="ARBA00001946"/>
    </source>
</evidence>
<evidence type="ECO:0000256" key="8">
    <source>
        <dbReference type="SAM" id="Coils"/>
    </source>
</evidence>
<dbReference type="GO" id="GO:0005524">
    <property type="term" value="F:ATP binding"/>
    <property type="evidence" value="ECO:0007669"/>
    <property type="project" value="UniProtKB-KW"/>
</dbReference>
<evidence type="ECO:0008006" key="14">
    <source>
        <dbReference type="Google" id="ProtNLM"/>
    </source>
</evidence>
<dbReference type="Pfam" id="PF00069">
    <property type="entry name" value="Pkinase"/>
    <property type="match status" value="1"/>
</dbReference>
<keyword evidence="5" id="KW-0418">Kinase</keyword>
<evidence type="ECO:0000313" key="13">
    <source>
        <dbReference type="Proteomes" id="UP000000600"/>
    </source>
</evidence>
<dbReference type="PANTHER" id="PTHR24349">
    <property type="entry name" value="SERINE/THREONINE-PROTEIN KINASE"/>
    <property type="match status" value="1"/>
</dbReference>
<protein>
    <recommendedName>
        <fullName evidence="14">Protein kinase domain-containing protein</fullName>
    </recommendedName>
</protein>
<evidence type="ECO:0000256" key="6">
    <source>
        <dbReference type="ARBA" id="ARBA00022840"/>
    </source>
</evidence>
<dbReference type="OMA" id="YSTNASK"/>
<dbReference type="Gene3D" id="3.30.200.20">
    <property type="entry name" value="Phosphorylase Kinase, domain 1"/>
    <property type="match status" value="1"/>
</dbReference>
<dbReference type="InterPro" id="IPR000719">
    <property type="entry name" value="Prot_kinase_dom"/>
</dbReference>
<feature type="compositionally biased region" description="Low complexity" evidence="9">
    <location>
        <begin position="144"/>
        <end position="165"/>
    </location>
</feature>
<dbReference type="SUPFAM" id="SSF47473">
    <property type="entry name" value="EF-hand"/>
    <property type="match status" value="1"/>
</dbReference>
<name>A0BF58_PARTE</name>
<comment type="similarity">
    <text evidence="7">Belongs to the protein kinase superfamily. Ser/Thr protein kinase family. CDPK subfamily.</text>
</comment>
<accession>A0BF58</accession>
<dbReference type="GO" id="GO:0004683">
    <property type="term" value="F:calcium/calmodulin-dependent protein kinase activity"/>
    <property type="evidence" value="ECO:0000318"/>
    <property type="project" value="GO_Central"/>
</dbReference>
<evidence type="ECO:0000256" key="7">
    <source>
        <dbReference type="ARBA" id="ARBA00024334"/>
    </source>
</evidence>
<evidence type="ECO:0000256" key="2">
    <source>
        <dbReference type="ARBA" id="ARBA00022527"/>
    </source>
</evidence>
<dbReference type="GO" id="GO:0005737">
    <property type="term" value="C:cytoplasm"/>
    <property type="evidence" value="ECO:0000318"/>
    <property type="project" value="GO_Central"/>
</dbReference>
<dbReference type="GO" id="GO:0005516">
    <property type="term" value="F:calmodulin binding"/>
    <property type="evidence" value="ECO:0000318"/>
    <property type="project" value="GO_Central"/>
</dbReference>
<dbReference type="AlphaFoldDB" id="A0BF58"/>
<evidence type="ECO:0000256" key="3">
    <source>
        <dbReference type="ARBA" id="ARBA00022679"/>
    </source>
</evidence>
<dbReference type="PROSITE" id="PS50222">
    <property type="entry name" value="EF_HAND_2"/>
    <property type="match status" value="1"/>
</dbReference>
<dbReference type="HOGENOM" id="CLU_000288_37_7_1"/>
<sequence length="612" mass="71579">MQWQFLNCVDLHSQMLNRESGKQEIMLARTNSIYNNLCKINQIFNYLLHQILINMGICTSQNVKKQQEQRQQLKIVLPNKQSQESAHEPQILNQSKREQSPQNSQPSQHSQRSIHTPAIISENQRSPVQSQGLNKKCSKQMIGKLQKSPSQRSLSQRSLSNCSSPLRGSVQIGVQFYSTNASKKYSFMHNKEIQMNQELSFVQNNKTGTKARLQVLSKAEEDSIKFIYWLKSNQLDHQNILKNLEVHQDNTCYQLIYEYFDGGKLSRLSSQMEITEQILANIADQMFQVLAYLKTQQMVHGNMTINSWEYQFQSGQVLVKLIDLKPISVKGVDEYEVLLFTPPDALYKNEYQASRDLWAVMMILYSLGIGDVPYKIPLKLQSDIPAVKQYILHFQFNVEQDLRKWPADFRYFIESVIGERNKKRRKTFEEQRNNHWLKKHRKEEISTQERLLKNLFTQKESCELQQTILEIMVQELDQETAMQLQKLFSEFDSDLDMKLSKEELIKMFEKYTKLTDLEYHVNQLFVDHSIKSEFMAQFTFLSLAAPKESLLTRANLETTFNLLSNNKAELRAANITKYLNLVNEDLETQFNDLASEKKLTLEQFISVMELLK</sequence>